<dbReference type="PROSITE" id="PS00678">
    <property type="entry name" value="WD_REPEATS_1"/>
    <property type="match status" value="2"/>
</dbReference>
<dbReference type="GO" id="GO:0007019">
    <property type="term" value="P:microtubule depolymerization"/>
    <property type="evidence" value="ECO:0007669"/>
    <property type="project" value="TreeGrafter"/>
</dbReference>
<evidence type="ECO:0000256" key="7">
    <source>
        <dbReference type="HAMAP-Rule" id="MF_03022"/>
    </source>
</evidence>
<feature type="domain" description="Katanin p80 subunit C-terminal" evidence="11">
    <location>
        <begin position="845"/>
        <end position="927"/>
    </location>
</feature>
<dbReference type="FunFam" id="2.130.10.10:FF:000626">
    <property type="entry name" value="Katanin p80 WD40 repeat-containing subunit B1 homolog"/>
    <property type="match status" value="1"/>
</dbReference>
<dbReference type="GO" id="GO:0008352">
    <property type="term" value="C:katanin complex"/>
    <property type="evidence" value="ECO:0007669"/>
    <property type="project" value="InterPro"/>
</dbReference>
<keyword evidence="3 8" id="KW-0853">WD repeat</keyword>
<dbReference type="HAMAP" id="MF_03022">
    <property type="entry name" value="Katanin_p80_B1"/>
    <property type="match status" value="1"/>
</dbReference>
<dbReference type="PANTHER" id="PTHR19845">
    <property type="entry name" value="KATANIN P80 SUBUNIT"/>
    <property type="match status" value="1"/>
</dbReference>
<sequence>MPMALRAIPIFRVSIYETIWQPLFAENLACELPKDWEESSRVLVTGGEDHKVNLWAIGKPMLYCCFRVSHIPNRFLSLSGHSSGIDSVSFDSSEVLVAAGAASVIRTLTGHRSNCISLDFHPFGEFFASGSLDTNLKIWDIRRKGCIHTYKGHTRGVNAIRFTPDGRWVVSGGEDNTVKLWDLTAGKLLHDFKCHEGQIQCIDFHPHEFLLATGSADRTVKFWDLETFELIGSTGPESTGVRCMTFNPDGRTLLCGLHENLKVFSWEPIRSHDTVDVGWSKLSDMNVHEGKLLGCSYNQSCVGVWVVDISRIEPYAMGSTARLNGDSDSKSNSGGSTVLTEDNVKANLGRLSISHNSDSVKETRSFTRLSVQQNSDLNKDSKSIPSTASTPCTPQRSNFSGVPKTTHINSGAVANATNPKRQAAKVQSTASISVFNRSDVIPVVVPRNSQRLEQASESRKEDVPVKTVPLSYQSKTSELRKFINARDDLDRPVVSAQSDNELPKATDFSVPDRIIGTSVKSSVSGVAAAERKSKDDKPMISRKVDTNATIDSLAKYQHESYTSPCYIQGTPHVCAIQDELRGNTMNMDTSHVEGQKGGIATLSSRTHSMVSNFEHRGRSSYRPGLASSNVSGKLTARSYPLSDENESVSASDEDTIADLMELHDQFVSSMKSRLNKLQIALGRDTLHGTVMRSKHTVIFSVVSQLRVFYANQHAIFFIGLVGMGTNLVVVVLNYWQRHDIKGAVSAISKMGDHSVVADVMSLLAERIDMVTLDICSCLLPLSQDLLKVIWIALSLRNILLLDIHSHGQKVDGSFCRPIKEPILAILRVEDELCSLFYIEEKVGNEKRMRHQDIALEVLLKLVRLFGSVIYSSLSAPSSVGVDIEAEQRLERCNLCYVELEKVKGCLPILSRRGGSIAKSAHELNLALQEVS</sequence>
<dbReference type="AlphaFoldDB" id="A0AAE2BWL9"/>
<comment type="similarity">
    <text evidence="7">Belongs to the WD repeat KATNB1 family.</text>
</comment>
<dbReference type="InterPro" id="IPR036322">
    <property type="entry name" value="WD40_repeat_dom_sf"/>
</dbReference>
<feature type="repeat" description="WD" evidence="8">
    <location>
        <begin position="192"/>
        <end position="233"/>
    </location>
</feature>
<evidence type="ECO:0000256" key="1">
    <source>
        <dbReference type="ARBA" id="ARBA00004245"/>
    </source>
</evidence>
<dbReference type="Pfam" id="PF00400">
    <property type="entry name" value="WD40"/>
    <property type="match status" value="4"/>
</dbReference>
<feature type="region of interest" description="Disordered" evidence="9">
    <location>
        <begin position="357"/>
        <end position="401"/>
    </location>
</feature>
<accession>A0AAE2BWL9</accession>
<feature type="transmembrane region" description="Helical" evidence="10">
    <location>
        <begin position="714"/>
        <end position="735"/>
    </location>
</feature>
<reference evidence="12" key="2">
    <citation type="journal article" date="2024" name="Plant">
        <title>Genomic evolution and insights into agronomic trait innovations of Sesamum species.</title>
        <authorList>
            <person name="Miao H."/>
            <person name="Wang L."/>
            <person name="Qu L."/>
            <person name="Liu H."/>
            <person name="Sun Y."/>
            <person name="Le M."/>
            <person name="Wang Q."/>
            <person name="Wei S."/>
            <person name="Zheng Y."/>
            <person name="Lin W."/>
            <person name="Duan Y."/>
            <person name="Cao H."/>
            <person name="Xiong S."/>
            <person name="Wang X."/>
            <person name="Wei L."/>
            <person name="Li C."/>
            <person name="Ma Q."/>
            <person name="Ju M."/>
            <person name="Zhao R."/>
            <person name="Li G."/>
            <person name="Mu C."/>
            <person name="Tian Q."/>
            <person name="Mei H."/>
            <person name="Zhang T."/>
            <person name="Gao T."/>
            <person name="Zhang H."/>
        </authorList>
    </citation>
    <scope>NUCLEOTIDE SEQUENCE</scope>
    <source>
        <strain evidence="12">K16</strain>
    </source>
</reference>
<name>A0AAE2BWL9_9LAMI</name>
<feature type="repeat" description="WD" evidence="8">
    <location>
        <begin position="150"/>
        <end position="191"/>
    </location>
</feature>
<dbReference type="GO" id="GO:0005737">
    <property type="term" value="C:cytoplasm"/>
    <property type="evidence" value="ECO:0007669"/>
    <property type="project" value="UniProtKB-UniRule"/>
</dbReference>
<proteinExistence type="inferred from homology"/>
<dbReference type="InterPro" id="IPR020472">
    <property type="entry name" value="WD40_PAC1"/>
</dbReference>
<organism evidence="12 13">
    <name type="scientific">Sesamum angolense</name>
    <dbReference type="NCBI Taxonomy" id="2727404"/>
    <lineage>
        <taxon>Eukaryota</taxon>
        <taxon>Viridiplantae</taxon>
        <taxon>Streptophyta</taxon>
        <taxon>Embryophyta</taxon>
        <taxon>Tracheophyta</taxon>
        <taxon>Spermatophyta</taxon>
        <taxon>Magnoliopsida</taxon>
        <taxon>eudicotyledons</taxon>
        <taxon>Gunneridae</taxon>
        <taxon>Pentapetalae</taxon>
        <taxon>asterids</taxon>
        <taxon>lamiids</taxon>
        <taxon>Lamiales</taxon>
        <taxon>Pedaliaceae</taxon>
        <taxon>Sesamum</taxon>
    </lineage>
</organism>
<feature type="compositionally biased region" description="Polar residues" evidence="9">
    <location>
        <begin position="366"/>
        <end position="376"/>
    </location>
</feature>
<evidence type="ECO:0000256" key="4">
    <source>
        <dbReference type="ARBA" id="ARBA00022701"/>
    </source>
</evidence>
<dbReference type="SUPFAM" id="SSF50978">
    <property type="entry name" value="WD40 repeat-like"/>
    <property type="match status" value="1"/>
</dbReference>
<feature type="compositionally biased region" description="Polar residues" evidence="9">
    <location>
        <begin position="383"/>
        <end position="400"/>
    </location>
</feature>
<protein>
    <recommendedName>
        <fullName evidence="7">Katanin p80 WD40 repeat-containing subunit B1 homolog</fullName>
    </recommendedName>
</protein>
<dbReference type="PROSITE" id="PS50294">
    <property type="entry name" value="WD_REPEATS_REGION"/>
    <property type="match status" value="3"/>
</dbReference>
<feature type="domain" description="Katanin p80 subunit C-terminal" evidence="11">
    <location>
        <begin position="729"/>
        <end position="787"/>
    </location>
</feature>
<feature type="compositionally biased region" description="Low complexity" evidence="9">
    <location>
        <begin position="324"/>
        <end position="336"/>
    </location>
</feature>
<dbReference type="InterPro" id="IPR015943">
    <property type="entry name" value="WD40/YVTN_repeat-like_dom_sf"/>
</dbReference>
<evidence type="ECO:0000256" key="6">
    <source>
        <dbReference type="ARBA" id="ARBA00023212"/>
    </source>
</evidence>
<evidence type="ECO:0000256" key="2">
    <source>
        <dbReference type="ARBA" id="ARBA00022490"/>
    </source>
</evidence>
<keyword evidence="13" id="KW-1185">Reference proteome</keyword>
<comment type="function">
    <text evidence="7">May participate in a complex which severs microtubules in an ATP-dependent manner. Microtubule severing may promote rapid reorganization of cellular microtubule arrays.</text>
</comment>
<dbReference type="CDD" id="cd00200">
    <property type="entry name" value="WD40"/>
    <property type="match status" value="1"/>
</dbReference>
<keyword evidence="5" id="KW-0677">Repeat</keyword>
<keyword evidence="10" id="KW-1133">Transmembrane helix</keyword>
<evidence type="ECO:0000259" key="11">
    <source>
        <dbReference type="Pfam" id="PF13925"/>
    </source>
</evidence>
<keyword evidence="6 7" id="KW-0206">Cytoskeleton</keyword>
<dbReference type="PRINTS" id="PR00320">
    <property type="entry name" value="GPROTEINBRPT"/>
</dbReference>
<dbReference type="InterPro" id="IPR019775">
    <property type="entry name" value="WD40_repeat_CS"/>
</dbReference>
<evidence type="ECO:0000256" key="3">
    <source>
        <dbReference type="ARBA" id="ARBA00022574"/>
    </source>
</evidence>
<dbReference type="SMART" id="SM00320">
    <property type="entry name" value="WD40"/>
    <property type="match status" value="5"/>
</dbReference>
<feature type="repeat" description="WD" evidence="8">
    <location>
        <begin position="108"/>
        <end position="149"/>
    </location>
</feature>
<dbReference type="InterPro" id="IPR028021">
    <property type="entry name" value="Katanin_C-terminal"/>
</dbReference>
<evidence type="ECO:0000313" key="13">
    <source>
        <dbReference type="Proteomes" id="UP001289374"/>
    </source>
</evidence>
<keyword evidence="10" id="KW-0812">Transmembrane</keyword>
<dbReference type="InterPro" id="IPR001680">
    <property type="entry name" value="WD40_rpt"/>
</dbReference>
<keyword evidence="10" id="KW-0472">Membrane</keyword>
<dbReference type="InterPro" id="IPR026962">
    <property type="entry name" value="KTNB1"/>
</dbReference>
<evidence type="ECO:0000256" key="10">
    <source>
        <dbReference type="SAM" id="Phobius"/>
    </source>
</evidence>
<comment type="caution">
    <text evidence="12">The sequence shown here is derived from an EMBL/GenBank/DDBJ whole genome shotgun (WGS) entry which is preliminary data.</text>
</comment>
<keyword evidence="4 7" id="KW-0493">Microtubule</keyword>
<dbReference type="GO" id="GO:0051013">
    <property type="term" value="P:microtubule severing"/>
    <property type="evidence" value="ECO:0007669"/>
    <property type="project" value="UniProtKB-UniRule"/>
</dbReference>
<reference evidence="12" key="1">
    <citation type="submission" date="2020-06" db="EMBL/GenBank/DDBJ databases">
        <authorList>
            <person name="Li T."/>
            <person name="Hu X."/>
            <person name="Zhang T."/>
            <person name="Song X."/>
            <person name="Zhang H."/>
            <person name="Dai N."/>
            <person name="Sheng W."/>
            <person name="Hou X."/>
            <person name="Wei L."/>
        </authorList>
    </citation>
    <scope>NUCLEOTIDE SEQUENCE</scope>
    <source>
        <strain evidence="12">K16</strain>
        <tissue evidence="12">Leaf</tissue>
    </source>
</reference>
<keyword evidence="2 7" id="KW-0963">Cytoplasm</keyword>
<feature type="region of interest" description="Disordered" evidence="9">
    <location>
        <begin position="319"/>
        <end position="341"/>
    </location>
</feature>
<evidence type="ECO:0000256" key="5">
    <source>
        <dbReference type="ARBA" id="ARBA00022737"/>
    </source>
</evidence>
<dbReference type="EMBL" id="JACGWL010000006">
    <property type="protein sequence ID" value="KAK4400160.1"/>
    <property type="molecule type" value="Genomic_DNA"/>
</dbReference>
<evidence type="ECO:0000256" key="9">
    <source>
        <dbReference type="SAM" id="MobiDB-lite"/>
    </source>
</evidence>
<dbReference type="GO" id="GO:0005874">
    <property type="term" value="C:microtubule"/>
    <property type="evidence" value="ECO:0007669"/>
    <property type="project" value="UniProtKB-KW"/>
</dbReference>
<dbReference type="PROSITE" id="PS50082">
    <property type="entry name" value="WD_REPEATS_2"/>
    <property type="match status" value="3"/>
</dbReference>
<dbReference type="Gene3D" id="2.130.10.10">
    <property type="entry name" value="YVTN repeat-like/Quinoprotein amine dehydrogenase"/>
    <property type="match status" value="2"/>
</dbReference>
<dbReference type="Proteomes" id="UP001289374">
    <property type="component" value="Unassembled WGS sequence"/>
</dbReference>
<dbReference type="GO" id="GO:0008017">
    <property type="term" value="F:microtubule binding"/>
    <property type="evidence" value="ECO:0007669"/>
    <property type="project" value="UniProtKB-UniRule"/>
</dbReference>
<dbReference type="Pfam" id="PF13925">
    <property type="entry name" value="Katanin_con80"/>
    <property type="match status" value="2"/>
</dbReference>
<evidence type="ECO:0000256" key="8">
    <source>
        <dbReference type="PROSITE-ProRule" id="PRU00221"/>
    </source>
</evidence>
<gene>
    <name evidence="12" type="ORF">Sango_1122100</name>
</gene>
<comment type="subcellular location">
    <subcellularLocation>
        <location evidence="1 7">Cytoplasm</location>
        <location evidence="1 7">Cytoskeleton</location>
    </subcellularLocation>
</comment>
<dbReference type="PANTHER" id="PTHR19845:SF0">
    <property type="entry name" value="KATANIN P80 WD40 REPEAT-CONTAINING SUBUNIT B1"/>
    <property type="match status" value="1"/>
</dbReference>
<evidence type="ECO:0000313" key="12">
    <source>
        <dbReference type="EMBL" id="KAK4400160.1"/>
    </source>
</evidence>